<gene>
    <name evidence="2" type="ORF">C8N32_11625</name>
</gene>
<comment type="caution">
    <text evidence="2">The sequence shown here is derived from an EMBL/GenBank/DDBJ whole genome shotgun (WGS) entry which is preliminary data.</text>
</comment>
<dbReference type="OrthoDB" id="7173339at2"/>
<keyword evidence="3" id="KW-1185">Reference proteome</keyword>
<dbReference type="AlphaFoldDB" id="A0A2T5BPY7"/>
<evidence type="ECO:0000313" key="3">
    <source>
        <dbReference type="Proteomes" id="UP000243859"/>
    </source>
</evidence>
<proteinExistence type="predicted"/>
<keyword evidence="1" id="KW-0472">Membrane</keyword>
<keyword evidence="1" id="KW-1133">Transmembrane helix</keyword>
<dbReference type="EMBL" id="QAAA01000016">
    <property type="protein sequence ID" value="PTN01152.1"/>
    <property type="molecule type" value="Genomic_DNA"/>
</dbReference>
<keyword evidence="1" id="KW-0812">Transmembrane</keyword>
<evidence type="ECO:0008006" key="4">
    <source>
        <dbReference type="Google" id="ProtNLM"/>
    </source>
</evidence>
<dbReference type="RefSeq" id="WP_107893187.1">
    <property type="nucleotide sequence ID" value="NZ_NHSI01000026.1"/>
</dbReference>
<organism evidence="2 3">
    <name type="scientific">Rhodovulum imhoffii</name>
    <dbReference type="NCBI Taxonomy" id="365340"/>
    <lineage>
        <taxon>Bacteria</taxon>
        <taxon>Pseudomonadati</taxon>
        <taxon>Pseudomonadota</taxon>
        <taxon>Alphaproteobacteria</taxon>
        <taxon>Rhodobacterales</taxon>
        <taxon>Paracoccaceae</taxon>
        <taxon>Rhodovulum</taxon>
    </lineage>
</organism>
<evidence type="ECO:0000313" key="2">
    <source>
        <dbReference type="EMBL" id="PTN01152.1"/>
    </source>
</evidence>
<dbReference type="Proteomes" id="UP000243859">
    <property type="component" value="Unassembled WGS sequence"/>
</dbReference>
<sequence>MSNPDSFIEEVTQEVRRDRLFALFRRYGWIGILLVVALVGGAAYNEWRKAGDTAQAQAFGNALGAALQSADPVAALTAVQPPPDGAALKVLLLAGEQAGAGEEDSARATLSALAQDMGVPEVYRHLASLKQVLLMDGTPPQDRRALLAPLARPGAPFRLLAEEQLALIDIETGDAGAARTRLEALAQDAEATAGLRQRAAQLMLALGQAPDAR</sequence>
<protein>
    <recommendedName>
        <fullName evidence="4">Tetratricopeptide repeat-like domain-containing protein</fullName>
    </recommendedName>
</protein>
<accession>A0A2T5BPY7</accession>
<evidence type="ECO:0000256" key="1">
    <source>
        <dbReference type="SAM" id="Phobius"/>
    </source>
</evidence>
<feature type="transmembrane region" description="Helical" evidence="1">
    <location>
        <begin position="27"/>
        <end position="44"/>
    </location>
</feature>
<name>A0A2T5BPY7_9RHOB</name>
<reference evidence="2 3" key="1">
    <citation type="submission" date="2018-04" db="EMBL/GenBank/DDBJ databases">
        <title>Genomic Encyclopedia of Archaeal and Bacterial Type Strains, Phase II (KMG-II): from individual species to whole genera.</title>
        <authorList>
            <person name="Goeker M."/>
        </authorList>
    </citation>
    <scope>NUCLEOTIDE SEQUENCE [LARGE SCALE GENOMIC DNA]</scope>
    <source>
        <strain evidence="2 3">DSM 18064</strain>
    </source>
</reference>